<dbReference type="EMBL" id="CP011125">
    <property type="protein sequence ID" value="AKF06082.1"/>
    <property type="molecule type" value="Genomic_DNA"/>
</dbReference>
<dbReference type="RefSeq" id="WP_053233291.1">
    <property type="nucleotide sequence ID" value="NZ_CP011125.1"/>
</dbReference>
<reference evidence="1 2" key="1">
    <citation type="submission" date="2015-03" db="EMBL/GenBank/DDBJ databases">
        <title>Genome assembly of Sandaracinus amylolyticus DSM 53668.</title>
        <authorList>
            <person name="Sharma G."/>
            <person name="Subramanian S."/>
        </authorList>
    </citation>
    <scope>NUCLEOTIDE SEQUENCE [LARGE SCALE GENOMIC DNA]</scope>
    <source>
        <strain evidence="1 2">DSM 53668</strain>
    </source>
</reference>
<accession>A0A0F6YJG9</accession>
<dbReference type="STRING" id="927083.DB32_003231"/>
<evidence type="ECO:0000313" key="2">
    <source>
        <dbReference type="Proteomes" id="UP000034883"/>
    </source>
</evidence>
<dbReference type="OrthoDB" id="5513911at2"/>
<keyword evidence="2" id="KW-1185">Reference proteome</keyword>
<sequence>MTFRPLTEPIDYIVLAGRRSPGIATIEGADTPRDFDERRGFGVSFARLRFRGVKLARFKVLIELVTEQDWDDWHTWKDLVARPEIESDPRRQSSSIFPRLTAPPLDIEHPILADLGITAVVIENALQPVQTDPGKWAIEIRCIEYRAPIVALEQTQGARDRQGDNIESQIELNSRTIAELSNPAGLAGT</sequence>
<dbReference type="Proteomes" id="UP000034883">
    <property type="component" value="Chromosome"/>
</dbReference>
<dbReference type="AlphaFoldDB" id="A0A0F6YJG9"/>
<name>A0A0F6YJG9_9BACT</name>
<protein>
    <submittedName>
        <fullName evidence="1">Uncharacterized protein</fullName>
    </submittedName>
</protein>
<evidence type="ECO:0000313" key="1">
    <source>
        <dbReference type="EMBL" id="AKF06082.1"/>
    </source>
</evidence>
<organism evidence="1 2">
    <name type="scientific">Sandaracinus amylolyticus</name>
    <dbReference type="NCBI Taxonomy" id="927083"/>
    <lineage>
        <taxon>Bacteria</taxon>
        <taxon>Pseudomonadati</taxon>
        <taxon>Myxococcota</taxon>
        <taxon>Polyangia</taxon>
        <taxon>Polyangiales</taxon>
        <taxon>Sandaracinaceae</taxon>
        <taxon>Sandaracinus</taxon>
    </lineage>
</organism>
<dbReference type="KEGG" id="samy:DB32_003231"/>
<gene>
    <name evidence="1" type="ORF">DB32_003231</name>
</gene>
<proteinExistence type="predicted"/>